<sequence>MLRSAARVSRGRARDWRRCFSTAGHSSGGGARAGGAGAASSGSGLPSVQERRRKMMADAADQNPFIASMMQSGGSVGPAEAAIRKYIKEGGLDDLEGAGKPFPDKPPPPPFVDEAEHQLDGVVNRMLSEKDHLEEGEWREAIGKAAVDDIRQQKLKEGAARYFANSRR</sequence>
<dbReference type="AlphaFoldDB" id="A0A7S4QN33"/>
<evidence type="ECO:0000259" key="2">
    <source>
        <dbReference type="Pfam" id="PF09350"/>
    </source>
</evidence>
<dbReference type="Pfam" id="PF09350">
    <property type="entry name" value="DJC28_CD"/>
    <property type="match status" value="1"/>
</dbReference>
<dbReference type="InterPro" id="IPR018961">
    <property type="entry name" value="DnaJ_homolog_subfam-C_membr-28"/>
</dbReference>
<accession>A0A7S4QN33</accession>
<feature type="region of interest" description="Disordered" evidence="1">
    <location>
        <begin position="1"/>
        <end position="55"/>
    </location>
</feature>
<evidence type="ECO:0000313" key="3">
    <source>
        <dbReference type="EMBL" id="CAE4586749.1"/>
    </source>
</evidence>
<proteinExistence type="predicted"/>
<organism evidence="3">
    <name type="scientific">Alexandrium monilatum</name>
    <dbReference type="NCBI Taxonomy" id="311494"/>
    <lineage>
        <taxon>Eukaryota</taxon>
        <taxon>Sar</taxon>
        <taxon>Alveolata</taxon>
        <taxon>Dinophyceae</taxon>
        <taxon>Gonyaulacales</taxon>
        <taxon>Pyrocystaceae</taxon>
        <taxon>Alexandrium</taxon>
    </lineage>
</organism>
<reference evidence="3" key="1">
    <citation type="submission" date="2021-01" db="EMBL/GenBank/DDBJ databases">
        <authorList>
            <person name="Corre E."/>
            <person name="Pelletier E."/>
            <person name="Niang G."/>
            <person name="Scheremetjew M."/>
            <person name="Finn R."/>
            <person name="Kale V."/>
            <person name="Holt S."/>
            <person name="Cochrane G."/>
            <person name="Meng A."/>
            <person name="Brown T."/>
            <person name="Cohen L."/>
        </authorList>
    </citation>
    <scope>NUCLEOTIDE SEQUENCE</scope>
    <source>
        <strain evidence="3">CCMP3105</strain>
    </source>
</reference>
<dbReference type="EMBL" id="HBNR01032221">
    <property type="protein sequence ID" value="CAE4586749.1"/>
    <property type="molecule type" value="Transcribed_RNA"/>
</dbReference>
<gene>
    <name evidence="3" type="ORF">AMON00008_LOCUS22075</name>
</gene>
<feature type="domain" description="DnaJ homologue subfamily C member 28 conserved" evidence="2">
    <location>
        <begin position="79"/>
        <end position="122"/>
    </location>
</feature>
<feature type="compositionally biased region" description="Gly residues" evidence="1">
    <location>
        <begin position="26"/>
        <end position="37"/>
    </location>
</feature>
<name>A0A7S4QN33_9DINO</name>
<evidence type="ECO:0000256" key="1">
    <source>
        <dbReference type="SAM" id="MobiDB-lite"/>
    </source>
</evidence>
<protein>
    <recommendedName>
        <fullName evidence="2">DnaJ homologue subfamily C member 28 conserved domain-containing protein</fullName>
    </recommendedName>
</protein>